<feature type="domain" description="Helicase C-terminal" evidence="6">
    <location>
        <begin position="209"/>
        <end position="373"/>
    </location>
</feature>
<evidence type="ECO:0000259" key="5">
    <source>
        <dbReference type="PROSITE" id="PS51192"/>
    </source>
</evidence>
<proteinExistence type="predicted"/>
<reference evidence="7" key="1">
    <citation type="submission" date="2021-01" db="EMBL/GenBank/DDBJ databases">
        <title>Marivirga sp. nov., isolated from intertidal surface sediments.</title>
        <authorList>
            <person name="Zhang M."/>
        </authorList>
    </citation>
    <scope>NUCLEOTIDE SEQUENCE</scope>
    <source>
        <strain evidence="7">SM1354</strain>
    </source>
</reference>
<keyword evidence="2" id="KW-0378">Hydrolase</keyword>
<gene>
    <name evidence="7" type="primary">hrpB</name>
    <name evidence="7" type="ORF">JKP34_10325</name>
</gene>
<dbReference type="InterPro" id="IPR007502">
    <property type="entry name" value="Helicase-assoc_dom"/>
</dbReference>
<dbReference type="InterPro" id="IPR027417">
    <property type="entry name" value="P-loop_NTPase"/>
</dbReference>
<evidence type="ECO:0000259" key="6">
    <source>
        <dbReference type="PROSITE" id="PS51194"/>
    </source>
</evidence>
<dbReference type="Pfam" id="PF00271">
    <property type="entry name" value="Helicase_C"/>
    <property type="match status" value="1"/>
</dbReference>
<evidence type="ECO:0000256" key="2">
    <source>
        <dbReference type="ARBA" id="ARBA00022801"/>
    </source>
</evidence>
<dbReference type="FunFam" id="3.40.50.300:FF:002125">
    <property type="entry name" value="ATP-dependent helicase HrpB"/>
    <property type="match status" value="1"/>
</dbReference>
<dbReference type="InterPro" id="IPR049614">
    <property type="entry name" value="HrpB_DEXH"/>
</dbReference>
<accession>A0A937DH88</accession>
<dbReference type="SMART" id="SM00487">
    <property type="entry name" value="DEXDc"/>
    <property type="match status" value="1"/>
</dbReference>
<dbReference type="PANTHER" id="PTHR43519:SF1">
    <property type="entry name" value="ATP-DEPENDENT RNA HELICASE HRPB"/>
    <property type="match status" value="1"/>
</dbReference>
<dbReference type="InterPro" id="IPR014001">
    <property type="entry name" value="Helicase_ATP-bd"/>
</dbReference>
<dbReference type="InterPro" id="IPR001650">
    <property type="entry name" value="Helicase_C-like"/>
</dbReference>
<dbReference type="GO" id="GO:0004386">
    <property type="term" value="F:helicase activity"/>
    <property type="evidence" value="ECO:0007669"/>
    <property type="project" value="UniProtKB-KW"/>
</dbReference>
<dbReference type="GO" id="GO:0016787">
    <property type="term" value="F:hydrolase activity"/>
    <property type="evidence" value="ECO:0007669"/>
    <property type="project" value="UniProtKB-KW"/>
</dbReference>
<name>A0A937DH88_9BACT</name>
<dbReference type="GO" id="GO:0005524">
    <property type="term" value="F:ATP binding"/>
    <property type="evidence" value="ECO:0007669"/>
    <property type="project" value="UniProtKB-KW"/>
</dbReference>
<dbReference type="SUPFAM" id="SSF52540">
    <property type="entry name" value="P-loop containing nucleoside triphosphate hydrolases"/>
    <property type="match status" value="1"/>
</dbReference>
<dbReference type="PANTHER" id="PTHR43519">
    <property type="entry name" value="ATP-DEPENDENT RNA HELICASE HRPB"/>
    <property type="match status" value="1"/>
</dbReference>
<dbReference type="SMART" id="SM00490">
    <property type="entry name" value="HELICc"/>
    <property type="match status" value="1"/>
</dbReference>
<evidence type="ECO:0000256" key="3">
    <source>
        <dbReference type="ARBA" id="ARBA00022806"/>
    </source>
</evidence>
<dbReference type="GO" id="GO:0003676">
    <property type="term" value="F:nucleic acid binding"/>
    <property type="evidence" value="ECO:0007669"/>
    <property type="project" value="InterPro"/>
</dbReference>
<evidence type="ECO:0000313" key="8">
    <source>
        <dbReference type="Proteomes" id="UP000642920"/>
    </source>
</evidence>
<comment type="caution">
    <text evidence="7">The sequence shown here is derived from an EMBL/GenBank/DDBJ whole genome shotgun (WGS) entry which is preliminary data.</text>
</comment>
<keyword evidence="1" id="KW-0547">Nucleotide-binding</keyword>
<dbReference type="CDD" id="cd17990">
    <property type="entry name" value="DEXHc_HrpB"/>
    <property type="match status" value="1"/>
</dbReference>
<dbReference type="EMBL" id="JAERQG010000002">
    <property type="protein sequence ID" value="MBL0765648.1"/>
    <property type="molecule type" value="Genomic_DNA"/>
</dbReference>
<keyword evidence="4" id="KW-0067">ATP-binding</keyword>
<dbReference type="Pfam" id="PF00270">
    <property type="entry name" value="DEAD"/>
    <property type="match status" value="1"/>
</dbReference>
<dbReference type="InterPro" id="IPR010225">
    <property type="entry name" value="HrpB"/>
</dbReference>
<evidence type="ECO:0000256" key="1">
    <source>
        <dbReference type="ARBA" id="ARBA00022741"/>
    </source>
</evidence>
<dbReference type="NCBIfam" id="TIGR01970">
    <property type="entry name" value="DEAH_box_HrpB"/>
    <property type="match status" value="1"/>
</dbReference>
<dbReference type="SMART" id="SM00847">
    <property type="entry name" value="HA2"/>
    <property type="match status" value="1"/>
</dbReference>
<dbReference type="RefSeq" id="WP_201920694.1">
    <property type="nucleotide sequence ID" value="NZ_JAERQG010000002.1"/>
</dbReference>
<evidence type="ECO:0000313" key="7">
    <source>
        <dbReference type="EMBL" id="MBL0765648.1"/>
    </source>
</evidence>
<dbReference type="Gene3D" id="1.20.120.1080">
    <property type="match status" value="1"/>
</dbReference>
<protein>
    <submittedName>
        <fullName evidence="7">ATP-dependent helicase HrpB</fullName>
    </submittedName>
</protein>
<dbReference type="Proteomes" id="UP000642920">
    <property type="component" value="Unassembled WGS sequence"/>
</dbReference>
<keyword evidence="3 7" id="KW-0347">Helicase</keyword>
<dbReference type="CDD" id="cd18791">
    <property type="entry name" value="SF2_C_RHA"/>
    <property type="match status" value="1"/>
</dbReference>
<evidence type="ECO:0000256" key="4">
    <source>
        <dbReference type="ARBA" id="ARBA00022840"/>
    </source>
</evidence>
<dbReference type="InterPro" id="IPR011545">
    <property type="entry name" value="DEAD/DEAH_box_helicase_dom"/>
</dbReference>
<keyword evidence="8" id="KW-1185">Reference proteome</keyword>
<sequence>MPDILSLDFPIVKVLPDFLKAFEQENTIILKAETGAGKSTILPLALIERAKATGEKIIMLEPRRLATKSIAKRMADLLGEELGETVGYSIRFESARSESTLIEVVTEGVLTRILVDNPDLKGYSTVIFDEFHERSIHADLGLALTRAIQQKSRPDLKVIIMSATLNEDYLAKSLKAKVINSKGRSYPVAIHYVGESADRSVIEDSVAHQIIKAAKSLEGNILVFLPGQGEIMKVQELIKGKLKNIKILPLYGQLAWHKQQQAILPDSEGKRKVVLATSIAETSLTIEGVKIVIDSGLGRHSIYDAKKGLSRLVTEPISKDEADQRSGRAGRISEGICFRMWSESEQKNKRPHRLPEILVNDLSPLLLDLYAKHINIDNNKDQLFWVTPPPSDKLIEAKKLLNSLEAIENDKITDLGSAMNQLPCHPRLAHMLKHPLAKENLALATDLAAILEEKDTFYQQYGADISARIAILHQLREEKRLSKSLKKIEKIAKSYRNLLSIEVDNSEVDSFAVGFLLSLAYPDRIATAKRGNNAQFQLANGAIAAIGHKDDLASESWLAVASMDARQGLGKIFLAAPLNPKDLMPLVKSSENCYWDIHEDNFELREEMSIGSIILKSEFIDDEPNLSEKREAVIRAIQQEEDLLHSSDEFEIFCKEIETLRNDSPDEGWPEMNLNFIKRLANKWVSEELVNQSNLPERLDNLNLKEIGIALLTEKQRKAYSS</sequence>
<dbReference type="AlphaFoldDB" id="A0A937DH88"/>
<dbReference type="Gene3D" id="3.40.50.300">
    <property type="entry name" value="P-loop containing nucleotide triphosphate hydrolases"/>
    <property type="match status" value="2"/>
</dbReference>
<dbReference type="PROSITE" id="PS51194">
    <property type="entry name" value="HELICASE_CTER"/>
    <property type="match status" value="1"/>
</dbReference>
<feature type="domain" description="Helicase ATP-binding" evidence="5">
    <location>
        <begin position="19"/>
        <end position="183"/>
    </location>
</feature>
<dbReference type="PROSITE" id="PS51192">
    <property type="entry name" value="HELICASE_ATP_BIND_1"/>
    <property type="match status" value="1"/>
</dbReference>
<organism evidence="7 8">
    <name type="scientific">Marivirga atlantica</name>
    <dbReference type="NCBI Taxonomy" id="1548457"/>
    <lineage>
        <taxon>Bacteria</taxon>
        <taxon>Pseudomonadati</taxon>
        <taxon>Bacteroidota</taxon>
        <taxon>Cytophagia</taxon>
        <taxon>Cytophagales</taxon>
        <taxon>Marivirgaceae</taxon>
        <taxon>Marivirga</taxon>
    </lineage>
</organism>